<dbReference type="SUPFAM" id="SSF56925">
    <property type="entry name" value="OMPA-like"/>
    <property type="match status" value="2"/>
</dbReference>
<dbReference type="InterPro" id="IPR011250">
    <property type="entry name" value="OMP/PagP_B-barrel"/>
</dbReference>
<dbReference type="EMBL" id="CP141769">
    <property type="protein sequence ID" value="WRS38779.1"/>
    <property type="molecule type" value="Genomic_DNA"/>
</dbReference>
<name>A0ABZ1CHV9_9PROT</name>
<dbReference type="Proteomes" id="UP001334732">
    <property type="component" value="Chromosome"/>
</dbReference>
<dbReference type="Pfam" id="PF10082">
    <property type="entry name" value="BBP2_2"/>
    <property type="match status" value="1"/>
</dbReference>
<feature type="domain" description="Outer membrane protein beta-barrel" evidence="6">
    <location>
        <begin position="479"/>
        <end position="683"/>
    </location>
</feature>
<evidence type="ECO:0000313" key="7">
    <source>
        <dbReference type="EMBL" id="WRS38779.1"/>
    </source>
</evidence>
<accession>A0ABZ1CHV9</accession>
<reference evidence="7 8" key="1">
    <citation type="submission" date="2023-12" db="EMBL/GenBank/DDBJ databases">
        <title>Thiobacillus sedimentum sp. nov., a chemolithoautotrophic sulfur-oxidizing bacterium isolated from freshwater sediment.</title>
        <authorList>
            <person name="Luo J."/>
            <person name="Dai C."/>
        </authorList>
    </citation>
    <scope>NUCLEOTIDE SEQUENCE [LARGE SCALE GENOMIC DNA]</scope>
    <source>
        <strain evidence="7 8">SCUT-2</strain>
    </source>
</reference>
<feature type="signal peptide" evidence="5">
    <location>
        <begin position="1"/>
        <end position="25"/>
    </location>
</feature>
<evidence type="ECO:0000256" key="3">
    <source>
        <dbReference type="ARBA" id="ARBA00023136"/>
    </source>
</evidence>
<feature type="region of interest" description="Disordered" evidence="4">
    <location>
        <begin position="173"/>
        <end position="194"/>
    </location>
</feature>
<dbReference type="InterPro" id="IPR051692">
    <property type="entry name" value="OMP-like"/>
</dbReference>
<keyword evidence="8" id="KW-1185">Reference proteome</keyword>
<dbReference type="PANTHER" id="PTHR34001">
    <property type="entry name" value="BLL7405 PROTEIN"/>
    <property type="match status" value="1"/>
</dbReference>
<sequence>MKSSLKPLAACMATLFSATSFNAWGAPPSPPPVQNQNQNAAGTPGTAPVTTPVAPVLATRPTPPVFPPMPSEFVGLPWGSFLVFPEVSLAATYDDNIYAERPDGSLHSYLSEDVVYTLSPSVAVKSKWTRHALNFDAGGDFDRYRKHDAENVDDYWLGFDGRYDISPNTNVFGGARHSRDHEDRSTPGSNLSQVEPTRYDHEEAHLGISHAFGAFRLRAGGTWDQYDYLNGALPSGATVNNDYRDYNLGSLGVRLGYVLSPQYEVFGQVSTDTRRYDNLIPGQTFNRDSDGYRAAAGLKFTLQPQRIAGEAFAGVMQQNFDYSGFSDINKPYFGALVAWKPTSQTTATAFIDRSLEETVVFGNGVYASSSTDTTYGFEVERHLTSKLSANGRAAYTRSQFNDFDRLDKIIDAGAGLRYYVMPTVYLGADLRIVDRASSFQNAQYSRNQVMFSVGYTPARSRDYSIIPEQEAGAPEAPRAQGLYSGFYLGAQLGHGGLTTSTRGSRDNGTGYDWGEMGAFGASYGVFGGWGTELADNWYLGVEVDAGDSTAGWYHSKAKGDARTQSVDKDANYGASLRAGYLFDGGMLYGKLGAVRTRFHTYYTENQYAATGASDQDRTDTGTRLGLGLEIPASRNLFVRTDYSVTRYGSYGVTYQSDNAPVTYTTDSFRNNDAVFSLGLGWRFGGQRPAVATRPASEHDGVYMGASLGHGVLGTNLTGTQWDGSPPSGPYSFTGDFARQGFTGGIFAGYGHTFRQVYVGLELEGEAANFGWEHQRAAGGGGGGRDFAADKRGGYGAGVRLGYVLPNGSLLYGRIGEVRTRFNTYYHRGNGPEVNQSDTLDGLRVGLGAEIPATQNTFIRMDYSYTRYNDAVNVSPTQPAADVMSFDNTESLARLGFGYRF</sequence>
<proteinExistence type="predicted"/>
<evidence type="ECO:0000313" key="8">
    <source>
        <dbReference type="Proteomes" id="UP001334732"/>
    </source>
</evidence>
<feature type="domain" description="Outer membrane protein beta-barrel" evidence="6">
    <location>
        <begin position="695"/>
        <end position="900"/>
    </location>
</feature>
<dbReference type="Pfam" id="PF13505">
    <property type="entry name" value="OMP_b-brl"/>
    <property type="match status" value="2"/>
</dbReference>
<protein>
    <submittedName>
        <fullName evidence="7">Outer membrane beta-barrel protein</fullName>
    </submittedName>
</protein>
<feature type="chain" id="PRO_5046527748" evidence="5">
    <location>
        <begin position="26"/>
        <end position="900"/>
    </location>
</feature>
<evidence type="ECO:0000256" key="4">
    <source>
        <dbReference type="SAM" id="MobiDB-lite"/>
    </source>
</evidence>
<organism evidence="7 8">
    <name type="scientific">Thiobacillus sedimenti</name>
    <dbReference type="NCBI Taxonomy" id="3110231"/>
    <lineage>
        <taxon>Bacteria</taxon>
        <taxon>Pseudomonadati</taxon>
        <taxon>Pseudomonadota</taxon>
        <taxon>Betaproteobacteria</taxon>
        <taxon>Nitrosomonadales</taxon>
        <taxon>Thiobacillaceae</taxon>
        <taxon>Thiobacillus</taxon>
    </lineage>
</organism>
<dbReference type="Gene3D" id="2.40.160.20">
    <property type="match status" value="2"/>
</dbReference>
<evidence type="ECO:0000259" key="6">
    <source>
        <dbReference type="Pfam" id="PF13505"/>
    </source>
</evidence>
<feature type="compositionally biased region" description="Low complexity" evidence="4">
    <location>
        <begin position="34"/>
        <end position="50"/>
    </location>
</feature>
<comment type="subcellular location">
    <subcellularLocation>
        <location evidence="1">Cell outer membrane</location>
    </subcellularLocation>
</comment>
<feature type="region of interest" description="Disordered" evidence="4">
    <location>
        <begin position="27"/>
        <end position="50"/>
    </location>
</feature>
<evidence type="ECO:0000256" key="2">
    <source>
        <dbReference type="ARBA" id="ARBA00022729"/>
    </source>
</evidence>
<dbReference type="InterPro" id="IPR018759">
    <property type="entry name" value="BBP2_2"/>
</dbReference>
<dbReference type="RefSeq" id="WP_324779311.1">
    <property type="nucleotide sequence ID" value="NZ_CP141769.1"/>
</dbReference>
<evidence type="ECO:0000256" key="5">
    <source>
        <dbReference type="SAM" id="SignalP"/>
    </source>
</evidence>
<keyword evidence="3" id="KW-0472">Membrane</keyword>
<dbReference type="PANTHER" id="PTHR34001:SF3">
    <property type="entry name" value="BLL7405 PROTEIN"/>
    <property type="match status" value="1"/>
</dbReference>
<keyword evidence="2 5" id="KW-0732">Signal</keyword>
<gene>
    <name evidence="7" type="ORF">VA613_12325</name>
</gene>
<dbReference type="InterPro" id="IPR027385">
    <property type="entry name" value="Beta-barrel_OMP"/>
</dbReference>
<evidence type="ECO:0000256" key="1">
    <source>
        <dbReference type="ARBA" id="ARBA00004442"/>
    </source>
</evidence>